<dbReference type="Pfam" id="PF04252">
    <property type="entry name" value="SFM1-like"/>
    <property type="match status" value="1"/>
</dbReference>
<reference evidence="1" key="2">
    <citation type="submission" date="2013-10" db="EMBL/GenBank/DDBJ databases">
        <authorList>
            <person name="Aslett M."/>
        </authorList>
    </citation>
    <scope>NUCLEOTIDE SEQUENCE [LARGE SCALE GENOMIC DNA]</scope>
    <source>
        <strain evidence="1">Houghton</strain>
    </source>
</reference>
<dbReference type="RefSeq" id="XP_013232056.1">
    <property type="nucleotide sequence ID" value="XM_013376602.1"/>
</dbReference>
<keyword evidence="2" id="KW-1185">Reference proteome</keyword>
<evidence type="ECO:0000313" key="1">
    <source>
        <dbReference type="EMBL" id="CDJ41306.1"/>
    </source>
</evidence>
<dbReference type="AlphaFoldDB" id="U6KTK8"/>
<name>U6KTK8_EIMTE</name>
<dbReference type="CDD" id="cd18090">
    <property type="entry name" value="Arginine_MT_Sfm1"/>
    <property type="match status" value="1"/>
</dbReference>
<sequence>MLYVIENVEEEIEQWCTLEYKHISETVGPSRAIFTSVPTRRGLPLPLSALRRQLADLQAQLRARVLPDSADTLEELNWDRVLLLDMDADQELTVADADRFDAVLVGGILGNVPSDDRTAEVRKLRLSHARHLGPLQMTTNTAVLVSKIILEDKVSLKDIPMVDEPEIPAGPNSKESLVLPFRYVAKSYLTKSESDKSEASQLPLSEVYRQLGSTASEHAFQLHSFSFFLFSFSTLRHPNFARRPAAFPYGKRQFPAAVAAAAAAEDLLQQQQESARAASRSAANAHMNMMI</sequence>
<gene>
    <name evidence="1" type="ORF">ETH_00014665</name>
</gene>
<dbReference type="PANTHER" id="PTHR35517">
    <property type="entry name" value="PROTEIN ARGININE N-METHYLTRANSFERASE SFM1"/>
    <property type="match status" value="1"/>
</dbReference>
<dbReference type="Proteomes" id="UP000030747">
    <property type="component" value="Unassembled WGS sequence"/>
</dbReference>
<dbReference type="VEuPathDB" id="ToxoDB:ETH2_0710800"/>
<organism evidence="1 2">
    <name type="scientific">Eimeria tenella</name>
    <name type="common">Coccidian parasite</name>
    <dbReference type="NCBI Taxonomy" id="5802"/>
    <lineage>
        <taxon>Eukaryota</taxon>
        <taxon>Sar</taxon>
        <taxon>Alveolata</taxon>
        <taxon>Apicomplexa</taxon>
        <taxon>Conoidasida</taxon>
        <taxon>Coccidia</taxon>
        <taxon>Eucoccidiorida</taxon>
        <taxon>Eimeriorina</taxon>
        <taxon>Eimeriidae</taxon>
        <taxon>Eimeria</taxon>
    </lineage>
</organism>
<reference evidence="1" key="1">
    <citation type="submission" date="2013-10" db="EMBL/GenBank/DDBJ databases">
        <title>Genomic analysis of the causative agents of coccidiosis in chickens.</title>
        <authorList>
            <person name="Reid A.J."/>
            <person name="Blake D."/>
            <person name="Billington K."/>
            <person name="Browne H."/>
            <person name="Dunn M."/>
            <person name="Hung S."/>
            <person name="Kawahara F."/>
            <person name="Miranda-Saavedra D."/>
            <person name="Mourier T."/>
            <person name="Nagra H."/>
            <person name="Otto T.D."/>
            <person name="Rawlings N."/>
            <person name="Sanchez A."/>
            <person name="Sanders M."/>
            <person name="Subramaniam C."/>
            <person name="Tay Y."/>
            <person name="Dear P."/>
            <person name="Doerig C."/>
            <person name="Gruber A."/>
            <person name="Parkinson J."/>
            <person name="Shirley M."/>
            <person name="Wan K.L."/>
            <person name="Berriman M."/>
            <person name="Tomley F."/>
            <person name="Pain A."/>
        </authorList>
    </citation>
    <scope>NUCLEOTIDE SEQUENCE [LARGE SCALE GENOMIC DNA]</scope>
    <source>
        <strain evidence="1">Houghton</strain>
    </source>
</reference>
<dbReference type="EMBL" id="HG675595">
    <property type="protein sequence ID" value="CDJ41306.1"/>
    <property type="molecule type" value="Genomic_DNA"/>
</dbReference>
<evidence type="ECO:0000313" key="2">
    <source>
        <dbReference type="Proteomes" id="UP000030747"/>
    </source>
</evidence>
<evidence type="ECO:0008006" key="3">
    <source>
        <dbReference type="Google" id="ProtNLM"/>
    </source>
</evidence>
<dbReference type="InterPro" id="IPR007364">
    <property type="entry name" value="SFM1-like"/>
</dbReference>
<proteinExistence type="predicted"/>
<dbReference type="OrthoDB" id="373498at2759"/>
<dbReference type="PANTHER" id="PTHR35517:SF1">
    <property type="entry name" value="PROTEIN ARGININE N-METHYLTRANSFERASE SFM1"/>
    <property type="match status" value="1"/>
</dbReference>
<dbReference type="GO" id="GO:0035241">
    <property type="term" value="F:protein-arginine omega-N monomethyltransferase activity"/>
    <property type="evidence" value="ECO:0007669"/>
    <property type="project" value="TreeGrafter"/>
</dbReference>
<dbReference type="VEuPathDB" id="ToxoDB:ETH_00014665"/>
<protein>
    <recommendedName>
        <fullName evidence="3">SAM-dependent RNA methyltransferase</fullName>
    </recommendedName>
</protein>
<dbReference type="OMA" id="LEYIHIC"/>
<accession>U6KTK8</accession>
<dbReference type="GeneID" id="25252090"/>